<feature type="transmembrane region" description="Helical" evidence="2">
    <location>
        <begin position="97"/>
        <end position="122"/>
    </location>
</feature>
<gene>
    <name evidence="4" type="primary">Aste57867_12237</name>
    <name evidence="3" type="ORF">As57867_012192</name>
    <name evidence="4" type="ORF">ASTE57867_12237</name>
</gene>
<evidence type="ECO:0000256" key="1">
    <source>
        <dbReference type="SAM" id="Coils"/>
    </source>
</evidence>
<keyword evidence="5" id="KW-1185">Reference proteome</keyword>
<evidence type="ECO:0000313" key="4">
    <source>
        <dbReference type="EMBL" id="VFT89091.1"/>
    </source>
</evidence>
<name>A0A485KVH4_9STRA</name>
<feature type="coiled-coil region" evidence="1">
    <location>
        <begin position="43"/>
        <end position="70"/>
    </location>
</feature>
<dbReference type="EMBL" id="CAADRA010005367">
    <property type="protein sequence ID" value="VFT89091.1"/>
    <property type="molecule type" value="Genomic_DNA"/>
</dbReference>
<dbReference type="Proteomes" id="UP000332933">
    <property type="component" value="Unassembled WGS sequence"/>
</dbReference>
<dbReference type="OrthoDB" id="61209at2759"/>
<keyword evidence="2" id="KW-0472">Membrane</keyword>
<dbReference type="EMBL" id="VJMH01005346">
    <property type="protein sequence ID" value="KAF0697053.1"/>
    <property type="molecule type" value="Genomic_DNA"/>
</dbReference>
<keyword evidence="2" id="KW-0812">Transmembrane</keyword>
<evidence type="ECO:0000313" key="3">
    <source>
        <dbReference type="EMBL" id="KAF0697053.1"/>
    </source>
</evidence>
<keyword evidence="1" id="KW-0175">Coiled coil</keyword>
<proteinExistence type="predicted"/>
<evidence type="ECO:0000256" key="2">
    <source>
        <dbReference type="SAM" id="Phobius"/>
    </source>
</evidence>
<reference evidence="4 5" key="1">
    <citation type="submission" date="2019-03" db="EMBL/GenBank/DDBJ databases">
        <authorList>
            <person name="Gaulin E."/>
            <person name="Dumas B."/>
        </authorList>
    </citation>
    <scope>NUCLEOTIDE SEQUENCE [LARGE SCALE GENOMIC DNA]</scope>
    <source>
        <strain evidence="4">CBS 568.67</strain>
    </source>
</reference>
<accession>A0A485KVH4</accession>
<protein>
    <submittedName>
        <fullName evidence="4">Aste57867_12237 protein</fullName>
    </submittedName>
</protein>
<reference evidence="3" key="2">
    <citation type="submission" date="2019-06" db="EMBL/GenBank/DDBJ databases">
        <title>Genomics analysis of Aphanomyces spp. identifies a new class of oomycete effector associated with host adaptation.</title>
        <authorList>
            <person name="Gaulin E."/>
        </authorList>
    </citation>
    <scope>NUCLEOTIDE SEQUENCE</scope>
    <source>
        <strain evidence="3">CBS 578.67</strain>
    </source>
</reference>
<evidence type="ECO:0000313" key="5">
    <source>
        <dbReference type="Proteomes" id="UP000332933"/>
    </source>
</evidence>
<dbReference type="AlphaFoldDB" id="A0A485KVH4"/>
<sequence length="142" mass="15947">MEVAFVGGAMQVVCAIINNVLGKSKAAAATMDDPTELALRQELLETKQKVVALEMELAELHHKMQRDEREARQRRLKRTVEAMQIQIRKDKLDRRELSVWMTIVSALHQLNGLYVAGVVVFWTMVGLGLESNAALFAFHSGE</sequence>
<keyword evidence="2" id="KW-1133">Transmembrane helix</keyword>
<organism evidence="4 5">
    <name type="scientific">Aphanomyces stellatus</name>
    <dbReference type="NCBI Taxonomy" id="120398"/>
    <lineage>
        <taxon>Eukaryota</taxon>
        <taxon>Sar</taxon>
        <taxon>Stramenopiles</taxon>
        <taxon>Oomycota</taxon>
        <taxon>Saprolegniomycetes</taxon>
        <taxon>Saprolegniales</taxon>
        <taxon>Verrucalvaceae</taxon>
        <taxon>Aphanomyces</taxon>
    </lineage>
</organism>